<dbReference type="InterPro" id="IPR051061">
    <property type="entry name" value="Zinc_finger_trans_reg"/>
</dbReference>
<evidence type="ECO:0000256" key="2">
    <source>
        <dbReference type="ARBA" id="ARBA00022723"/>
    </source>
</evidence>
<evidence type="ECO:0000256" key="5">
    <source>
        <dbReference type="ARBA" id="ARBA00023015"/>
    </source>
</evidence>
<feature type="compositionally biased region" description="Polar residues" evidence="9">
    <location>
        <begin position="206"/>
        <end position="223"/>
    </location>
</feature>
<keyword evidence="3 8" id="KW-0863">Zinc-finger</keyword>
<dbReference type="EMBL" id="JBIMZQ010000010">
    <property type="protein sequence ID" value="KAL3668904.1"/>
    <property type="molecule type" value="Genomic_DNA"/>
</dbReference>
<sequence>MKYWQQEPPLMGSAVDFDFHRQPWIYSKSKRHNHAGEPRQLRCSLYQLQAKQPPAGHYHINRSSHTPAMSDTSTTDAAVPDDLLFHHCPEPSCRRQFSRKYSLSEHMKTHTGERPHVCPVRSCAKRFTTSGNLARHKRLHGYIEPIKCPVEGCICAFPSDSKLDKHMKFHYGGPVHLCEVPGCGKTFTTTGNLNRHTKSQHPDVFTPSTRTSPLDSRSPTTTDAWRPESQCVAQQCRLKRAWSTGTNPLPVESTANFNRKGAELQALDETLENLSTLLVETGLDDTASDRESNLMDDIIRFHVQELGYS</sequence>
<dbReference type="AlphaFoldDB" id="A0ABD3FTF9"/>
<dbReference type="InterPro" id="IPR013087">
    <property type="entry name" value="Znf_C2H2_type"/>
</dbReference>
<reference evidence="11 12" key="1">
    <citation type="submission" date="2024-09" db="EMBL/GenBank/DDBJ databases">
        <title>Genome sequencing and assembly of Phytophthora oleae, isolate VK10A, causative agent of rot of olive drupes.</title>
        <authorList>
            <person name="Conti Taguali S."/>
            <person name="Riolo M."/>
            <person name="La Spada F."/>
            <person name="Cacciola S.O."/>
            <person name="Dionisio G."/>
        </authorList>
    </citation>
    <scope>NUCLEOTIDE SEQUENCE [LARGE SCALE GENOMIC DNA]</scope>
    <source>
        <strain evidence="11 12">VK10A</strain>
    </source>
</reference>
<evidence type="ECO:0000313" key="11">
    <source>
        <dbReference type="EMBL" id="KAL3668904.1"/>
    </source>
</evidence>
<evidence type="ECO:0000256" key="1">
    <source>
        <dbReference type="ARBA" id="ARBA00004123"/>
    </source>
</evidence>
<evidence type="ECO:0000259" key="10">
    <source>
        <dbReference type="PROSITE" id="PS50157"/>
    </source>
</evidence>
<evidence type="ECO:0000256" key="6">
    <source>
        <dbReference type="ARBA" id="ARBA00023163"/>
    </source>
</evidence>
<keyword evidence="12" id="KW-1185">Reference proteome</keyword>
<feature type="domain" description="C2H2-type" evidence="10">
    <location>
        <begin position="86"/>
        <end position="115"/>
    </location>
</feature>
<evidence type="ECO:0000256" key="9">
    <source>
        <dbReference type="SAM" id="MobiDB-lite"/>
    </source>
</evidence>
<dbReference type="PROSITE" id="PS00028">
    <property type="entry name" value="ZINC_FINGER_C2H2_1"/>
    <property type="match status" value="3"/>
</dbReference>
<dbReference type="GO" id="GO:0008270">
    <property type="term" value="F:zinc ion binding"/>
    <property type="evidence" value="ECO:0007669"/>
    <property type="project" value="UniProtKB-KW"/>
</dbReference>
<evidence type="ECO:0000313" key="12">
    <source>
        <dbReference type="Proteomes" id="UP001632037"/>
    </source>
</evidence>
<feature type="domain" description="C2H2-type" evidence="10">
    <location>
        <begin position="116"/>
        <end position="145"/>
    </location>
</feature>
<evidence type="ECO:0000256" key="4">
    <source>
        <dbReference type="ARBA" id="ARBA00022833"/>
    </source>
</evidence>
<keyword evidence="2" id="KW-0479">Metal-binding</keyword>
<proteinExistence type="predicted"/>
<gene>
    <name evidence="11" type="ORF">V7S43_006193</name>
</gene>
<dbReference type="GO" id="GO:0005634">
    <property type="term" value="C:nucleus"/>
    <property type="evidence" value="ECO:0007669"/>
    <property type="project" value="UniProtKB-SubCell"/>
</dbReference>
<organism evidence="11 12">
    <name type="scientific">Phytophthora oleae</name>
    <dbReference type="NCBI Taxonomy" id="2107226"/>
    <lineage>
        <taxon>Eukaryota</taxon>
        <taxon>Sar</taxon>
        <taxon>Stramenopiles</taxon>
        <taxon>Oomycota</taxon>
        <taxon>Peronosporomycetes</taxon>
        <taxon>Peronosporales</taxon>
        <taxon>Peronosporaceae</taxon>
        <taxon>Phytophthora</taxon>
    </lineage>
</organism>
<dbReference type="PANTHER" id="PTHR46179:SF13">
    <property type="entry name" value="C2H2-TYPE DOMAIN-CONTAINING PROTEIN"/>
    <property type="match status" value="1"/>
</dbReference>
<dbReference type="SMART" id="SM00355">
    <property type="entry name" value="ZnF_C2H2"/>
    <property type="match status" value="4"/>
</dbReference>
<dbReference type="SUPFAM" id="SSF57667">
    <property type="entry name" value="beta-beta-alpha zinc fingers"/>
    <property type="match status" value="2"/>
</dbReference>
<protein>
    <recommendedName>
        <fullName evidence="10">C2H2-type domain-containing protein</fullName>
    </recommendedName>
</protein>
<keyword evidence="7" id="KW-0539">Nucleus</keyword>
<accession>A0ABD3FTF9</accession>
<dbReference type="PROSITE" id="PS50157">
    <property type="entry name" value="ZINC_FINGER_C2H2_2"/>
    <property type="match status" value="3"/>
</dbReference>
<evidence type="ECO:0000256" key="8">
    <source>
        <dbReference type="PROSITE-ProRule" id="PRU00042"/>
    </source>
</evidence>
<dbReference type="Proteomes" id="UP001632037">
    <property type="component" value="Unassembled WGS sequence"/>
</dbReference>
<comment type="subcellular location">
    <subcellularLocation>
        <location evidence="1">Nucleus</location>
    </subcellularLocation>
</comment>
<name>A0ABD3FTF9_9STRA</name>
<evidence type="ECO:0000256" key="7">
    <source>
        <dbReference type="ARBA" id="ARBA00023242"/>
    </source>
</evidence>
<keyword evidence="6" id="KW-0804">Transcription</keyword>
<comment type="caution">
    <text evidence="11">The sequence shown here is derived from an EMBL/GenBank/DDBJ whole genome shotgun (WGS) entry which is preliminary data.</text>
</comment>
<dbReference type="InterPro" id="IPR036236">
    <property type="entry name" value="Znf_C2H2_sf"/>
</dbReference>
<keyword evidence="4" id="KW-0862">Zinc</keyword>
<dbReference type="FunFam" id="3.30.160.60:FF:002343">
    <property type="entry name" value="Zinc finger protein 33A"/>
    <property type="match status" value="1"/>
</dbReference>
<dbReference type="Pfam" id="PF00096">
    <property type="entry name" value="zf-C2H2"/>
    <property type="match status" value="2"/>
</dbReference>
<feature type="domain" description="C2H2-type" evidence="10">
    <location>
        <begin position="176"/>
        <end position="201"/>
    </location>
</feature>
<keyword evidence="5" id="KW-0805">Transcription regulation</keyword>
<evidence type="ECO:0000256" key="3">
    <source>
        <dbReference type="ARBA" id="ARBA00022771"/>
    </source>
</evidence>
<dbReference type="PANTHER" id="PTHR46179">
    <property type="entry name" value="ZINC FINGER PROTEIN"/>
    <property type="match status" value="1"/>
</dbReference>
<feature type="region of interest" description="Disordered" evidence="9">
    <location>
        <begin position="194"/>
        <end position="225"/>
    </location>
</feature>
<dbReference type="Gene3D" id="3.30.160.60">
    <property type="entry name" value="Classic Zinc Finger"/>
    <property type="match status" value="4"/>
</dbReference>